<dbReference type="CDD" id="cd05373">
    <property type="entry name" value="SDR_c10"/>
    <property type="match status" value="1"/>
</dbReference>
<dbReference type="InterPro" id="IPR036291">
    <property type="entry name" value="NAD(P)-bd_dom_sf"/>
</dbReference>
<dbReference type="RefSeq" id="WP_048243164.1">
    <property type="nucleotide sequence ID" value="NZ_CP177244.1"/>
</dbReference>
<evidence type="ECO:0000313" key="2">
    <source>
        <dbReference type="Proteomes" id="UP000036338"/>
    </source>
</evidence>
<evidence type="ECO:0000313" key="1">
    <source>
        <dbReference type="EMBL" id="KML62289.1"/>
    </source>
</evidence>
<dbReference type="Gene3D" id="3.40.50.720">
    <property type="entry name" value="NAD(P)-binding Rossmann-like Domain"/>
    <property type="match status" value="1"/>
</dbReference>
<reference evidence="1 2" key="1">
    <citation type="submission" date="2015-05" db="EMBL/GenBank/DDBJ databases">
        <title>Draft genome of Burkholderia cepacia LK29.</title>
        <authorList>
            <person name="Chan X.Y."/>
        </authorList>
    </citation>
    <scope>NUCLEOTIDE SEQUENCE [LARGE SCALE GENOMIC DNA]</scope>
    <source>
        <strain evidence="1 2">LK29</strain>
    </source>
</reference>
<name>A0A0J5X5C1_BURCE</name>
<dbReference type="EMBL" id="LDWR01000008">
    <property type="protein sequence ID" value="KML62289.1"/>
    <property type="molecule type" value="Genomic_DNA"/>
</dbReference>
<accession>A0A0J5X5C1</accession>
<dbReference type="SUPFAM" id="SSF51735">
    <property type="entry name" value="NAD(P)-binding Rossmann-fold domains"/>
    <property type="match status" value="1"/>
</dbReference>
<dbReference type="PRINTS" id="PR00081">
    <property type="entry name" value="GDHRDH"/>
</dbReference>
<dbReference type="PATRIC" id="fig|292.27.peg.8242"/>
<proteinExistence type="predicted"/>
<gene>
    <name evidence="1" type="ORF">VL15_03640</name>
</gene>
<comment type="caution">
    <text evidence="1">The sequence shown here is derived from an EMBL/GenBank/DDBJ whole genome shotgun (WGS) entry which is preliminary data.</text>
</comment>
<dbReference type="AlphaFoldDB" id="A0A0J5X5C1"/>
<protein>
    <submittedName>
        <fullName evidence="1">Glucose 1-dehydrogenase</fullName>
    </submittedName>
</protein>
<dbReference type="InterPro" id="IPR002347">
    <property type="entry name" value="SDR_fam"/>
</dbReference>
<dbReference type="PANTHER" id="PTHR43431:SF7">
    <property type="entry name" value="OXIDOREDUCTASE, SHORT CHAIN DEHYDROGENASE_REDUCTASE FAMILY (AFU_ORTHOLOGUE AFUA_5G14000)"/>
    <property type="match status" value="1"/>
</dbReference>
<dbReference type="Proteomes" id="UP000036338">
    <property type="component" value="Unassembled WGS sequence"/>
</dbReference>
<dbReference type="Pfam" id="PF00106">
    <property type="entry name" value="adh_short"/>
    <property type="match status" value="1"/>
</dbReference>
<dbReference type="PANTHER" id="PTHR43431">
    <property type="entry name" value="OXIDOREDUCTASE, SHORT CHAIN DEHYDROGENASE/REDUCTASE FAMILY (AFU_ORTHOLOGUE AFUA_5G14000)"/>
    <property type="match status" value="1"/>
</dbReference>
<organism evidence="1 2">
    <name type="scientific">Burkholderia cepacia</name>
    <name type="common">Pseudomonas cepacia</name>
    <dbReference type="NCBI Taxonomy" id="292"/>
    <lineage>
        <taxon>Bacteria</taxon>
        <taxon>Pseudomonadati</taxon>
        <taxon>Pseudomonadota</taxon>
        <taxon>Betaproteobacteria</taxon>
        <taxon>Burkholderiales</taxon>
        <taxon>Burkholderiaceae</taxon>
        <taxon>Burkholderia</taxon>
        <taxon>Burkholderia cepacia complex</taxon>
    </lineage>
</organism>
<sequence>MANEIVKGRPAALVIGAGDATGGAIARRFAREGLVACVVRRQADKLEPLIRQIEAEGGAAVGFGADARKEEDVIDVVSRIEQEIGPIEAMVFNIGANVPCSILEETARKYYKIWEMACFSGFLFGREVAKRMVGRERGTIIFTGATAAIRGSANFAAFAGAKHALRALAQSMARELGKKNIHVAHVVVDGAIDTEFIRENFPERYATKAEDGILNPDHIADNYWHLHTQPRDAWTHELDLRPWRETW</sequence>